<organism evidence="2">
    <name type="scientific">Oryza glumipatula</name>
    <dbReference type="NCBI Taxonomy" id="40148"/>
    <lineage>
        <taxon>Eukaryota</taxon>
        <taxon>Viridiplantae</taxon>
        <taxon>Streptophyta</taxon>
        <taxon>Embryophyta</taxon>
        <taxon>Tracheophyta</taxon>
        <taxon>Spermatophyta</taxon>
        <taxon>Magnoliopsida</taxon>
        <taxon>Liliopsida</taxon>
        <taxon>Poales</taxon>
        <taxon>Poaceae</taxon>
        <taxon>BOP clade</taxon>
        <taxon>Oryzoideae</taxon>
        <taxon>Oryzeae</taxon>
        <taxon>Oryzinae</taxon>
        <taxon>Oryza</taxon>
    </lineage>
</organism>
<sequence>MAHRRSDAVGGERRWPWLAPGEARREAATTAPAAELPTHARDTPLLLLAASPIGTRSVGVSTEQETPTCRIEVMEITKLWWQLPMEAVLWKIEPPHVCEVAHCRADHAKKVEIGEVQRHHTAATASSQATRHSIPLAHRYGLDASACIESLLMSDLNDMSARWSVVDEESKAGDTWLKKHERKTMASKRSSWVWSNAIAAIVGCLSAV</sequence>
<dbReference type="Proteomes" id="UP000026961">
    <property type="component" value="Chromosome 2"/>
</dbReference>
<evidence type="ECO:0000313" key="2">
    <source>
        <dbReference type="EnsemblPlants" id="OGLUM02G08780.1"/>
    </source>
</evidence>
<keyword evidence="3" id="KW-1185">Reference proteome</keyword>
<name>A0A0D9YPA0_9ORYZ</name>
<dbReference type="HOGENOM" id="CLU_1322711_0_0_1"/>
<protein>
    <submittedName>
        <fullName evidence="2">Uncharacterized protein</fullName>
    </submittedName>
</protein>
<reference evidence="2" key="1">
    <citation type="submission" date="2015-04" db="UniProtKB">
        <authorList>
            <consortium name="EnsemblPlants"/>
        </authorList>
    </citation>
    <scope>IDENTIFICATION</scope>
</reference>
<dbReference type="AlphaFoldDB" id="A0A0D9YPA0"/>
<reference evidence="2" key="2">
    <citation type="submission" date="2018-05" db="EMBL/GenBank/DDBJ databases">
        <title>OgluRS3 (Oryza glumaepatula Reference Sequence Version 3).</title>
        <authorList>
            <person name="Zhang J."/>
            <person name="Kudrna D."/>
            <person name="Lee S."/>
            <person name="Talag J."/>
            <person name="Welchert J."/>
            <person name="Wing R.A."/>
        </authorList>
    </citation>
    <scope>NUCLEOTIDE SEQUENCE [LARGE SCALE GENOMIC DNA]</scope>
</reference>
<feature type="region of interest" description="Disordered" evidence="1">
    <location>
        <begin position="1"/>
        <end position="36"/>
    </location>
</feature>
<accession>A0A0D9YPA0</accession>
<proteinExistence type="predicted"/>
<dbReference type="Gramene" id="OGLUM02G08780.1">
    <property type="protein sequence ID" value="OGLUM02G08780.1"/>
    <property type="gene ID" value="OGLUM02G08780"/>
</dbReference>
<dbReference type="EnsemblPlants" id="OGLUM02G08780.1">
    <property type="protein sequence ID" value="OGLUM02G08780.1"/>
    <property type="gene ID" value="OGLUM02G08780"/>
</dbReference>
<evidence type="ECO:0000313" key="3">
    <source>
        <dbReference type="Proteomes" id="UP000026961"/>
    </source>
</evidence>
<feature type="compositionally biased region" description="Basic and acidic residues" evidence="1">
    <location>
        <begin position="1"/>
        <end position="15"/>
    </location>
</feature>
<evidence type="ECO:0000256" key="1">
    <source>
        <dbReference type="SAM" id="MobiDB-lite"/>
    </source>
</evidence>